<feature type="transmembrane region" description="Helical" evidence="1">
    <location>
        <begin position="20"/>
        <end position="40"/>
    </location>
</feature>
<accession>A0A0P9CXE8</accession>
<dbReference type="Proteomes" id="UP000050482">
    <property type="component" value="Unassembled WGS sequence"/>
</dbReference>
<keyword evidence="3" id="KW-1185">Reference proteome</keyword>
<name>A0A0P9CXE8_9BACL</name>
<keyword evidence="1" id="KW-0472">Membrane</keyword>
<comment type="caution">
    <text evidence="2">The sequence shown here is derived from an EMBL/GenBank/DDBJ whole genome shotgun (WGS) entry which is preliminary data.</text>
</comment>
<sequence>MDGQNEQRQGLFATTFLLPAGQWVIAGGAVMVALGLTINARIAARKAAKSEPTSNTRRV</sequence>
<dbReference type="RefSeq" id="WP_054968524.1">
    <property type="nucleotide sequence ID" value="NZ_LJCO01000033.1"/>
</dbReference>
<evidence type="ECO:0000313" key="2">
    <source>
        <dbReference type="EMBL" id="KPV44431.1"/>
    </source>
</evidence>
<organism evidence="2 3">
    <name type="scientific">Alicyclobacillus ferrooxydans</name>
    <dbReference type="NCBI Taxonomy" id="471514"/>
    <lineage>
        <taxon>Bacteria</taxon>
        <taxon>Bacillati</taxon>
        <taxon>Bacillota</taxon>
        <taxon>Bacilli</taxon>
        <taxon>Bacillales</taxon>
        <taxon>Alicyclobacillaceae</taxon>
        <taxon>Alicyclobacillus</taxon>
    </lineage>
</organism>
<gene>
    <name evidence="2" type="ORF">AN477_07405</name>
</gene>
<dbReference type="STRING" id="471514.AN477_07405"/>
<dbReference type="PATRIC" id="fig|471514.4.peg.3734"/>
<keyword evidence="1" id="KW-0812">Transmembrane</keyword>
<dbReference type="AlphaFoldDB" id="A0A0P9CXE8"/>
<evidence type="ECO:0000256" key="1">
    <source>
        <dbReference type="SAM" id="Phobius"/>
    </source>
</evidence>
<keyword evidence="1" id="KW-1133">Transmembrane helix</keyword>
<dbReference type="EMBL" id="LJCO01000033">
    <property type="protein sequence ID" value="KPV44431.1"/>
    <property type="molecule type" value="Genomic_DNA"/>
</dbReference>
<evidence type="ECO:0000313" key="3">
    <source>
        <dbReference type="Proteomes" id="UP000050482"/>
    </source>
</evidence>
<reference evidence="2 3" key="1">
    <citation type="submission" date="2015-09" db="EMBL/GenBank/DDBJ databases">
        <title>Draft genome sequence of Alicyclobacillus ferrooxydans DSM 22381.</title>
        <authorList>
            <person name="Hemp J."/>
        </authorList>
    </citation>
    <scope>NUCLEOTIDE SEQUENCE [LARGE SCALE GENOMIC DNA]</scope>
    <source>
        <strain evidence="2 3">TC-34</strain>
    </source>
</reference>
<proteinExistence type="predicted"/>
<protein>
    <submittedName>
        <fullName evidence="2">Uncharacterized protein</fullName>
    </submittedName>
</protein>